<organism evidence="2 3">
    <name type="scientific">Pristionchus entomophagus</name>
    <dbReference type="NCBI Taxonomy" id="358040"/>
    <lineage>
        <taxon>Eukaryota</taxon>
        <taxon>Metazoa</taxon>
        <taxon>Ecdysozoa</taxon>
        <taxon>Nematoda</taxon>
        <taxon>Chromadorea</taxon>
        <taxon>Rhabditida</taxon>
        <taxon>Rhabditina</taxon>
        <taxon>Diplogasteromorpha</taxon>
        <taxon>Diplogasteroidea</taxon>
        <taxon>Neodiplogasteridae</taxon>
        <taxon>Pristionchus</taxon>
    </lineage>
</organism>
<reference evidence="2" key="1">
    <citation type="submission" date="2023-10" db="EMBL/GenBank/DDBJ databases">
        <title>Genome assembly of Pristionchus species.</title>
        <authorList>
            <person name="Yoshida K."/>
            <person name="Sommer R.J."/>
        </authorList>
    </citation>
    <scope>NUCLEOTIDE SEQUENCE</scope>
    <source>
        <strain evidence="2">RS0144</strain>
    </source>
</reference>
<feature type="transmembrane region" description="Helical" evidence="1">
    <location>
        <begin position="30"/>
        <end position="49"/>
    </location>
</feature>
<protein>
    <recommendedName>
        <fullName evidence="4">Ribosomal protein</fullName>
    </recommendedName>
</protein>
<keyword evidence="1" id="KW-1133">Transmembrane helix</keyword>
<name>A0AAV5SYM1_9BILA</name>
<accession>A0AAV5SYM1</accession>
<dbReference type="EMBL" id="BTSX01000002">
    <property type="protein sequence ID" value="GMS87083.1"/>
    <property type="molecule type" value="Genomic_DNA"/>
</dbReference>
<dbReference type="Proteomes" id="UP001432027">
    <property type="component" value="Unassembled WGS sequence"/>
</dbReference>
<sequence>DGQLLHGQFLTRDADGGAIRAGAALARRRGIARLRGGLVGLFLLLLLGVSGRGTNGRRRLCGNLHHRILLLRCLLRIVRRRAGSGDLIERVRKLQKSKIRTVSSTGSDSSSLLSAHSRRPATGCANWRAHHDLVEGLGMVLPLLGMSRVRGTLGRRGGRGWARRCRALAHTRLERSRAAALRRAG</sequence>
<dbReference type="AlphaFoldDB" id="A0AAV5SYM1"/>
<evidence type="ECO:0000256" key="1">
    <source>
        <dbReference type="SAM" id="Phobius"/>
    </source>
</evidence>
<gene>
    <name evidence="2" type="ORF">PENTCL1PPCAC_9258</name>
</gene>
<keyword evidence="1" id="KW-0812">Transmembrane</keyword>
<keyword evidence="1" id="KW-0472">Membrane</keyword>
<feature type="non-terminal residue" evidence="2">
    <location>
        <position position="1"/>
    </location>
</feature>
<evidence type="ECO:0000313" key="3">
    <source>
        <dbReference type="Proteomes" id="UP001432027"/>
    </source>
</evidence>
<keyword evidence="3" id="KW-1185">Reference proteome</keyword>
<proteinExistence type="predicted"/>
<comment type="caution">
    <text evidence="2">The sequence shown here is derived from an EMBL/GenBank/DDBJ whole genome shotgun (WGS) entry which is preliminary data.</text>
</comment>
<evidence type="ECO:0000313" key="2">
    <source>
        <dbReference type="EMBL" id="GMS87083.1"/>
    </source>
</evidence>
<evidence type="ECO:0008006" key="4">
    <source>
        <dbReference type="Google" id="ProtNLM"/>
    </source>
</evidence>